<feature type="transmembrane region" description="Helical" evidence="1">
    <location>
        <begin position="206"/>
        <end position="225"/>
    </location>
</feature>
<feature type="transmembrane region" description="Helical" evidence="1">
    <location>
        <begin position="56"/>
        <end position="78"/>
    </location>
</feature>
<dbReference type="RefSeq" id="WP_042211443.1">
    <property type="nucleotide sequence ID" value="NZ_CP009285.1"/>
</dbReference>
<organism evidence="3 4">
    <name type="scientific">Paenibacillus borealis</name>
    <dbReference type="NCBI Taxonomy" id="160799"/>
    <lineage>
        <taxon>Bacteria</taxon>
        <taxon>Bacillati</taxon>
        <taxon>Bacillota</taxon>
        <taxon>Bacilli</taxon>
        <taxon>Bacillales</taxon>
        <taxon>Paenibacillaceae</taxon>
        <taxon>Paenibacillus</taxon>
    </lineage>
</organism>
<dbReference type="PANTHER" id="PTHR39430:SF1">
    <property type="entry name" value="PROTEASE"/>
    <property type="match status" value="1"/>
</dbReference>
<protein>
    <recommendedName>
        <fullName evidence="2">CAAX prenyl protease 2/Lysostaphin resistance protein A-like domain-containing protein</fullName>
    </recommendedName>
</protein>
<keyword evidence="1" id="KW-0472">Membrane</keyword>
<keyword evidence="4" id="KW-1185">Reference proteome</keyword>
<dbReference type="Proteomes" id="UP000029518">
    <property type="component" value="Chromosome"/>
</dbReference>
<keyword evidence="1" id="KW-1133">Transmembrane helix</keyword>
<feature type="transmembrane region" description="Helical" evidence="1">
    <location>
        <begin position="135"/>
        <end position="155"/>
    </location>
</feature>
<dbReference type="KEGG" id="pbd:PBOR_09815"/>
<dbReference type="AlphaFoldDB" id="A0A089MKW4"/>
<evidence type="ECO:0000259" key="2">
    <source>
        <dbReference type="Pfam" id="PF02517"/>
    </source>
</evidence>
<dbReference type="PANTHER" id="PTHR39430">
    <property type="entry name" value="MEMBRANE-ASSOCIATED PROTEASE-RELATED"/>
    <property type="match status" value="1"/>
</dbReference>
<dbReference type="GO" id="GO:0004175">
    <property type="term" value="F:endopeptidase activity"/>
    <property type="evidence" value="ECO:0007669"/>
    <property type="project" value="UniProtKB-ARBA"/>
</dbReference>
<feature type="transmembrane region" description="Helical" evidence="1">
    <location>
        <begin position="99"/>
        <end position="123"/>
    </location>
</feature>
<dbReference type="Pfam" id="PF02517">
    <property type="entry name" value="Rce1-like"/>
    <property type="match status" value="1"/>
</dbReference>
<sequence>MQLETGEHAGIYTGKRISAWFIVGLIILEIIFAMTVNLFFFEKGTFDGINRLTRGWMNATLCAGLLGLMVIVVIYLWAMVRIPLRDLGLRREKLLAGCLWTFVFWLAVNVISACINLIAGTALTWNQDLADFPNLLLGALLGQLFGNALLEEIIFRGFLFVQIQHWLSGTVKPSSRIVKAMLISQTIFALMHIPNRIYGGLSGMEFVYDFIQLVILGMLFALLYVLTRNLFIVVGIHSLLNVNLMIWTGSYATTASLTCMGFAIGILLLLRRNKLHSRKSVIHY</sequence>
<dbReference type="OrthoDB" id="2615821at2"/>
<reference evidence="3" key="1">
    <citation type="submission" date="2014-08" db="EMBL/GenBank/DDBJ databases">
        <title>Comparative genomics of the Paenibacillus odorifer group.</title>
        <authorList>
            <person name="den Bakker H.C."/>
            <person name="Tsai Y.-C.Y.-C."/>
            <person name="Martin N."/>
            <person name="Korlach J."/>
            <person name="Wiedmann M."/>
        </authorList>
    </citation>
    <scope>NUCLEOTIDE SEQUENCE [LARGE SCALE GENOMIC DNA]</scope>
    <source>
        <strain evidence="3">DSM 13188</strain>
    </source>
</reference>
<feature type="domain" description="CAAX prenyl protease 2/Lysostaphin resistance protein A-like" evidence="2">
    <location>
        <begin position="136"/>
        <end position="242"/>
    </location>
</feature>
<dbReference type="GO" id="GO:0080120">
    <property type="term" value="P:CAAX-box protein maturation"/>
    <property type="evidence" value="ECO:0007669"/>
    <property type="project" value="UniProtKB-ARBA"/>
</dbReference>
<name>A0A089MKW4_PAEBO</name>
<keyword evidence="1" id="KW-0812">Transmembrane</keyword>
<evidence type="ECO:0000256" key="1">
    <source>
        <dbReference type="SAM" id="Phobius"/>
    </source>
</evidence>
<feature type="transmembrane region" description="Helical" evidence="1">
    <location>
        <begin position="253"/>
        <end position="270"/>
    </location>
</feature>
<evidence type="ECO:0000313" key="4">
    <source>
        <dbReference type="Proteomes" id="UP000029518"/>
    </source>
</evidence>
<proteinExistence type="predicted"/>
<evidence type="ECO:0000313" key="3">
    <source>
        <dbReference type="EMBL" id="AIQ57194.1"/>
    </source>
</evidence>
<dbReference type="InterPro" id="IPR003675">
    <property type="entry name" value="Rce1/LyrA-like_dom"/>
</dbReference>
<dbReference type="HOGENOM" id="CLU_979503_0_0_9"/>
<feature type="transmembrane region" description="Helical" evidence="1">
    <location>
        <begin position="20"/>
        <end position="41"/>
    </location>
</feature>
<gene>
    <name evidence="3" type="ORF">PBOR_09815</name>
</gene>
<dbReference type="EMBL" id="CP009285">
    <property type="protein sequence ID" value="AIQ57194.1"/>
    <property type="molecule type" value="Genomic_DNA"/>
</dbReference>
<accession>A0A089MKW4</accession>